<dbReference type="SMART" id="SM01043">
    <property type="entry name" value="BTAD"/>
    <property type="match status" value="1"/>
</dbReference>
<dbReference type="InterPro" id="IPR011990">
    <property type="entry name" value="TPR-like_helical_dom_sf"/>
</dbReference>
<dbReference type="Gene3D" id="1.10.10.10">
    <property type="entry name" value="Winged helix-like DNA-binding domain superfamily/Winged helix DNA-binding domain"/>
    <property type="match status" value="1"/>
</dbReference>
<comment type="similarity">
    <text evidence="1">Belongs to the AfsR/DnrI/RedD regulatory family.</text>
</comment>
<dbReference type="InterPro" id="IPR051677">
    <property type="entry name" value="AfsR-DnrI-RedD_regulator"/>
</dbReference>
<evidence type="ECO:0000259" key="6">
    <source>
        <dbReference type="PROSITE" id="PS51755"/>
    </source>
</evidence>
<evidence type="ECO:0000313" key="7">
    <source>
        <dbReference type="EMBL" id="OLZ51506.1"/>
    </source>
</evidence>
<evidence type="ECO:0000256" key="2">
    <source>
        <dbReference type="ARBA" id="ARBA00023015"/>
    </source>
</evidence>
<dbReference type="InterPro" id="IPR001867">
    <property type="entry name" value="OmpR/PhoB-type_DNA-bd"/>
</dbReference>
<evidence type="ECO:0000256" key="4">
    <source>
        <dbReference type="ARBA" id="ARBA00023163"/>
    </source>
</evidence>
<name>A0A1R0KU00_9PSEU</name>
<dbReference type="Pfam" id="PF03704">
    <property type="entry name" value="BTAD"/>
    <property type="match status" value="1"/>
</dbReference>
<comment type="caution">
    <text evidence="7">The sequence shown here is derived from an EMBL/GenBank/DDBJ whole genome shotgun (WGS) entry which is preliminary data.</text>
</comment>
<evidence type="ECO:0000256" key="3">
    <source>
        <dbReference type="ARBA" id="ARBA00023125"/>
    </source>
</evidence>
<dbReference type="Proteomes" id="UP000187486">
    <property type="component" value="Unassembled WGS sequence"/>
</dbReference>
<keyword evidence="3 5" id="KW-0238">DNA-binding</keyword>
<organism evidence="7 8">
    <name type="scientific">Amycolatopsis coloradensis</name>
    <dbReference type="NCBI Taxonomy" id="76021"/>
    <lineage>
        <taxon>Bacteria</taxon>
        <taxon>Bacillati</taxon>
        <taxon>Actinomycetota</taxon>
        <taxon>Actinomycetes</taxon>
        <taxon>Pseudonocardiales</taxon>
        <taxon>Pseudonocardiaceae</taxon>
        <taxon>Amycolatopsis</taxon>
    </lineage>
</organism>
<gene>
    <name evidence="7" type="ORF">BS329_16995</name>
</gene>
<evidence type="ECO:0000256" key="1">
    <source>
        <dbReference type="ARBA" id="ARBA00005820"/>
    </source>
</evidence>
<dbReference type="SUPFAM" id="SSF48452">
    <property type="entry name" value="TPR-like"/>
    <property type="match status" value="1"/>
</dbReference>
<dbReference type="CDD" id="cd15831">
    <property type="entry name" value="BTAD"/>
    <property type="match status" value="1"/>
</dbReference>
<dbReference type="PANTHER" id="PTHR35807:SF1">
    <property type="entry name" value="TRANSCRIPTIONAL REGULATOR REDD"/>
    <property type="match status" value="1"/>
</dbReference>
<dbReference type="AlphaFoldDB" id="A0A1R0KU00"/>
<sequence length="264" mass="29940">MQILCLGPLVLRTLSGDVVAHRSLRSRLLVALLVNLGSTVSKDLLIRELWPLPPEDAIGAIHAHVSRLRRDLDRWCGKELVTLQPRYPGYRLELDDRVEVDSARFERLAKVTGRLPRGNPHAIMETAQEALELWRDEPFTGLDVGLEGQAARLRLQETRLSLWEILIESALAADRCSEIIADARKLALSFPFRERLQAKIMVALYRAGRQADALETYHHARSRLAEELGVEPTPALRRWMTAILRHDTVLLQNSWLFEELGPTG</sequence>
<keyword evidence="4" id="KW-0804">Transcription</keyword>
<dbReference type="GO" id="GO:0003677">
    <property type="term" value="F:DNA binding"/>
    <property type="evidence" value="ECO:0007669"/>
    <property type="project" value="UniProtKB-UniRule"/>
</dbReference>
<dbReference type="InterPro" id="IPR036388">
    <property type="entry name" value="WH-like_DNA-bd_sf"/>
</dbReference>
<protein>
    <recommendedName>
        <fullName evidence="6">OmpR/PhoB-type domain-containing protein</fullName>
    </recommendedName>
</protein>
<feature type="DNA-binding region" description="OmpR/PhoB-type" evidence="5">
    <location>
        <begin position="1"/>
        <end position="94"/>
    </location>
</feature>
<dbReference type="SUPFAM" id="SSF46894">
    <property type="entry name" value="C-terminal effector domain of the bipartite response regulators"/>
    <property type="match status" value="1"/>
</dbReference>
<dbReference type="PANTHER" id="PTHR35807">
    <property type="entry name" value="TRANSCRIPTIONAL REGULATOR REDD-RELATED"/>
    <property type="match status" value="1"/>
</dbReference>
<reference evidence="7 8" key="1">
    <citation type="submission" date="2016-01" db="EMBL/GenBank/DDBJ databases">
        <title>Amycolatopsis coloradensis genome sequencing and assembly.</title>
        <authorList>
            <person name="Mayilraj S."/>
        </authorList>
    </citation>
    <scope>NUCLEOTIDE SEQUENCE [LARGE SCALE GENOMIC DNA]</scope>
    <source>
        <strain evidence="7 8">DSM 44225</strain>
    </source>
</reference>
<dbReference type="GO" id="GO:0000160">
    <property type="term" value="P:phosphorelay signal transduction system"/>
    <property type="evidence" value="ECO:0007669"/>
    <property type="project" value="InterPro"/>
</dbReference>
<dbReference type="Gene3D" id="1.25.40.10">
    <property type="entry name" value="Tetratricopeptide repeat domain"/>
    <property type="match status" value="1"/>
</dbReference>
<dbReference type="PROSITE" id="PS51755">
    <property type="entry name" value="OMPR_PHOB"/>
    <property type="match status" value="1"/>
</dbReference>
<dbReference type="STRING" id="76021.BS329_16995"/>
<dbReference type="InterPro" id="IPR005158">
    <property type="entry name" value="BTAD"/>
</dbReference>
<dbReference type="EMBL" id="MQUQ01000008">
    <property type="protein sequence ID" value="OLZ51506.1"/>
    <property type="molecule type" value="Genomic_DNA"/>
</dbReference>
<evidence type="ECO:0000313" key="8">
    <source>
        <dbReference type="Proteomes" id="UP000187486"/>
    </source>
</evidence>
<dbReference type="SMART" id="SM00862">
    <property type="entry name" value="Trans_reg_C"/>
    <property type="match status" value="1"/>
</dbReference>
<proteinExistence type="inferred from homology"/>
<dbReference type="GO" id="GO:0006355">
    <property type="term" value="P:regulation of DNA-templated transcription"/>
    <property type="evidence" value="ECO:0007669"/>
    <property type="project" value="InterPro"/>
</dbReference>
<keyword evidence="2" id="KW-0805">Transcription regulation</keyword>
<feature type="domain" description="OmpR/PhoB-type" evidence="6">
    <location>
        <begin position="1"/>
        <end position="94"/>
    </location>
</feature>
<dbReference type="InterPro" id="IPR016032">
    <property type="entry name" value="Sig_transdc_resp-reg_C-effctor"/>
</dbReference>
<keyword evidence="8" id="KW-1185">Reference proteome</keyword>
<evidence type="ECO:0000256" key="5">
    <source>
        <dbReference type="PROSITE-ProRule" id="PRU01091"/>
    </source>
</evidence>
<dbReference type="Pfam" id="PF00486">
    <property type="entry name" value="Trans_reg_C"/>
    <property type="match status" value="1"/>
</dbReference>
<accession>A0A1R0KU00</accession>